<organism evidence="3 5">
    <name type="scientific">Escherichia coli</name>
    <dbReference type="NCBI Taxonomy" id="562"/>
    <lineage>
        <taxon>Bacteria</taxon>
        <taxon>Pseudomonadati</taxon>
        <taxon>Pseudomonadota</taxon>
        <taxon>Gammaproteobacteria</taxon>
        <taxon>Enterobacterales</taxon>
        <taxon>Enterobacteriaceae</taxon>
        <taxon>Escherichia</taxon>
    </lineage>
</organism>
<name>A0A3L9HPY1_ECOLX</name>
<protein>
    <recommendedName>
        <fullName evidence="2">Concentrative nucleoside transporter C-terminal domain-containing protein</fullName>
    </recommendedName>
</protein>
<evidence type="ECO:0000259" key="2">
    <source>
        <dbReference type="Pfam" id="PF07662"/>
    </source>
</evidence>
<dbReference type="InterPro" id="IPR011657">
    <property type="entry name" value="CNT_C_dom"/>
</dbReference>
<gene>
    <name evidence="4" type="ORF">EAI46_28285</name>
    <name evidence="3" type="ORF">EAI46_28615</name>
</gene>
<sequence length="54" mass="5359">FANFGSIGVVVGAFSAVAPHRAPEIAQLGLRALAAATLSNLMSATIAGFFIGLA</sequence>
<evidence type="ECO:0000313" key="4">
    <source>
        <dbReference type="EMBL" id="RLY51136.1"/>
    </source>
</evidence>
<dbReference type="InterPro" id="IPR008276">
    <property type="entry name" value="C_nuclsd_transpt"/>
</dbReference>
<dbReference type="AlphaFoldDB" id="A0A3L9HPY1"/>
<dbReference type="EMBL" id="RDDM01000621">
    <property type="protein sequence ID" value="RLY50950.1"/>
    <property type="molecule type" value="Genomic_DNA"/>
</dbReference>
<keyword evidence="1" id="KW-0472">Membrane</keyword>
<feature type="domain" description="Concentrative nucleoside transporter C-terminal" evidence="2">
    <location>
        <begin position="1"/>
        <end position="48"/>
    </location>
</feature>
<evidence type="ECO:0000313" key="3">
    <source>
        <dbReference type="EMBL" id="RLY50950.1"/>
    </source>
</evidence>
<dbReference type="EMBL" id="RDDM01000596">
    <property type="protein sequence ID" value="RLY51136.1"/>
    <property type="molecule type" value="Genomic_DNA"/>
</dbReference>
<proteinExistence type="predicted"/>
<dbReference type="PANTHER" id="PTHR10590">
    <property type="entry name" value="SODIUM/NUCLEOSIDE COTRANSPORTER"/>
    <property type="match status" value="1"/>
</dbReference>
<dbReference type="PANTHER" id="PTHR10590:SF4">
    <property type="entry name" value="SOLUTE CARRIER FAMILY 28 MEMBER 3"/>
    <property type="match status" value="1"/>
</dbReference>
<keyword evidence="1" id="KW-1133">Transmembrane helix</keyword>
<dbReference type="Proteomes" id="UP000281340">
    <property type="component" value="Unassembled WGS sequence"/>
</dbReference>
<evidence type="ECO:0000313" key="5">
    <source>
        <dbReference type="Proteomes" id="UP000281340"/>
    </source>
</evidence>
<dbReference type="Pfam" id="PF07662">
    <property type="entry name" value="Nucleos_tra2_C"/>
    <property type="match status" value="1"/>
</dbReference>
<evidence type="ECO:0000256" key="1">
    <source>
        <dbReference type="SAM" id="Phobius"/>
    </source>
</evidence>
<accession>A0A3L9HPY1</accession>
<keyword evidence="1" id="KW-0812">Transmembrane</keyword>
<dbReference type="GO" id="GO:0005337">
    <property type="term" value="F:nucleoside transmembrane transporter activity"/>
    <property type="evidence" value="ECO:0007669"/>
    <property type="project" value="InterPro"/>
</dbReference>
<reference evidence="3 5" key="1">
    <citation type="submission" date="2018-10" db="EMBL/GenBank/DDBJ databases">
        <title>Comparison of Escherichia coli isolates recovered from retail chicken and from chicken fecal samples by antimicrobial susceptibility test and whole genome sequencing.</title>
        <authorList>
            <person name="Tang B."/>
            <person name="Ma Y."/>
            <person name="He X."/>
            <person name="Cao L."/>
            <person name="Xia X."/>
            <person name="Yang H."/>
        </authorList>
    </citation>
    <scope>NUCLEOTIDE SEQUENCE [LARGE SCALE GENOMIC DNA]</scope>
    <source>
        <strain evidence="3 5">CMJH98b</strain>
    </source>
</reference>
<comment type="caution">
    <text evidence="3">The sequence shown here is derived from an EMBL/GenBank/DDBJ whole genome shotgun (WGS) entry which is preliminary data.</text>
</comment>
<feature type="transmembrane region" description="Helical" evidence="1">
    <location>
        <begin position="32"/>
        <end position="53"/>
    </location>
</feature>
<feature type="non-terminal residue" evidence="3">
    <location>
        <position position="1"/>
    </location>
</feature>
<dbReference type="GO" id="GO:0005886">
    <property type="term" value="C:plasma membrane"/>
    <property type="evidence" value="ECO:0007669"/>
    <property type="project" value="TreeGrafter"/>
</dbReference>
<dbReference type="GO" id="GO:0015293">
    <property type="term" value="F:symporter activity"/>
    <property type="evidence" value="ECO:0007669"/>
    <property type="project" value="TreeGrafter"/>
</dbReference>